<keyword evidence="2" id="KW-0547">Nucleotide-binding</keyword>
<keyword evidence="7" id="KW-1185">Reference proteome</keyword>
<dbReference type="CDD" id="cd09883">
    <property type="entry name" value="PIN_VapC_PhoHL-ATPase"/>
    <property type="match status" value="1"/>
</dbReference>
<dbReference type="HOGENOM" id="CLU_022283_0_0_6"/>
<gene>
    <name evidence="6" type="primary">ylaK [H]</name>
    <name evidence="6" type="ordered locus">TVNIR_3436</name>
</gene>
<dbReference type="FunFam" id="3.40.50.300:FF:000013">
    <property type="entry name" value="PhoH family ATPase"/>
    <property type="match status" value="1"/>
</dbReference>
<dbReference type="InterPro" id="IPR051451">
    <property type="entry name" value="PhoH2-like"/>
</dbReference>
<evidence type="ECO:0000256" key="2">
    <source>
        <dbReference type="ARBA" id="ARBA00022741"/>
    </source>
</evidence>
<evidence type="ECO:0000313" key="7">
    <source>
        <dbReference type="Proteomes" id="UP000010809"/>
    </source>
</evidence>
<dbReference type="PANTHER" id="PTHR30473">
    <property type="entry name" value="PROTEIN PHOH"/>
    <property type="match status" value="1"/>
</dbReference>
<proteinExistence type="inferred from homology"/>
<dbReference type="Gene3D" id="3.40.50.300">
    <property type="entry name" value="P-loop containing nucleotide triphosphate hydrolases"/>
    <property type="match status" value="1"/>
</dbReference>
<feature type="domain" description="PIN" evidence="5">
    <location>
        <begin position="10"/>
        <end position="150"/>
    </location>
</feature>
<dbReference type="AlphaFoldDB" id="L0E1E9"/>
<keyword evidence="3" id="KW-0067">ATP-binding</keyword>
<dbReference type="EMBL" id="CP003989">
    <property type="protein sequence ID" value="AGA35072.1"/>
    <property type="molecule type" value="Genomic_DNA"/>
</dbReference>
<reference evidence="6" key="1">
    <citation type="submission" date="2015-12" db="EMBL/GenBank/DDBJ databases">
        <authorList>
            <person name="Tikhonova T.V."/>
            <person name="Pavlov A.R."/>
            <person name="Beletsky A.V."/>
            <person name="Mardanov A.V."/>
            <person name="Sorokin D.Y."/>
            <person name="Ravin N.V."/>
            <person name="Popov V.O."/>
        </authorList>
    </citation>
    <scope>NUCLEOTIDE SEQUENCE</scope>
    <source>
        <strain evidence="6">DSM 14787</strain>
    </source>
</reference>
<evidence type="ECO:0000313" key="6">
    <source>
        <dbReference type="EMBL" id="AGA35072.1"/>
    </source>
</evidence>
<dbReference type="InterPro" id="IPR029060">
    <property type="entry name" value="PIN-like_dom_sf"/>
</dbReference>
<comment type="similarity">
    <text evidence="1">Belongs to the PhoH family.</text>
</comment>
<protein>
    <submittedName>
        <fullName evidence="6">ATPase related to phosphate starvation-inducible protein PhoH</fullName>
    </submittedName>
</protein>
<dbReference type="GO" id="GO:0005829">
    <property type="term" value="C:cytosol"/>
    <property type="evidence" value="ECO:0007669"/>
    <property type="project" value="TreeGrafter"/>
</dbReference>
<dbReference type="Proteomes" id="UP000010809">
    <property type="component" value="Chromosome"/>
</dbReference>
<dbReference type="PATRIC" id="fig|1255043.3.peg.3467"/>
<evidence type="ECO:0000256" key="4">
    <source>
        <dbReference type="ARBA" id="ARBA00046345"/>
    </source>
</evidence>
<dbReference type="KEGG" id="tni:TVNIR_3436"/>
<sequence length="472" mass="52922">MAKKEIRSNRLFVLDTNVLMHDPTALFRFKEHDIFLPMVVLEELDRSKKGVSEVARNVRQVSRFIDELTQDATHEQIGQGLPLHAQSLADASFHASGRLFFQTRAMAAQIPETLPGSTPDNTILATALALQGEHPDADLTLVSKDINLRIKAAVLGLHAEDYFNDQVLDDVSLLYSGMAELPADFWESHGREMESWQESGRTYYRVSGPLVVQWHPNQFIYRDGDTPIQAIVLELDHQAETAVIELLDDYLHPRHTVWGINARNREQNFALNLLLDPEVDFVSLVGAAGTGKTLLTLAAGLAQTLEDNLYKEIIMTRVTIPVGEDIGFLPGTEEEKMTPWMGALMDNLEVLTRTEGGGDWGRAATNDVIQNRIKLRSLNFMRGRTFLNRFIILDEAQNLTSKQMKTLITRAGPGSKVVALGNIAQIDTPYLTETTSGLTYVVDRFRHWTHSGHVTLTRGERSRLADYASRHL</sequence>
<dbReference type="STRING" id="1255043.TVNIR_3436"/>
<dbReference type="Pfam" id="PF02562">
    <property type="entry name" value="PhoH"/>
    <property type="match status" value="1"/>
</dbReference>
<dbReference type="OrthoDB" id="9766527at2"/>
<evidence type="ECO:0000259" key="5">
    <source>
        <dbReference type="SMART" id="SM00670"/>
    </source>
</evidence>
<dbReference type="GO" id="GO:0005524">
    <property type="term" value="F:ATP binding"/>
    <property type="evidence" value="ECO:0007669"/>
    <property type="project" value="UniProtKB-KW"/>
</dbReference>
<comment type="similarity">
    <text evidence="4">In the N-terminal section; belongs to the PINc/VapC protein family.</text>
</comment>
<dbReference type="Gene3D" id="3.40.50.1010">
    <property type="entry name" value="5'-nuclease"/>
    <property type="match status" value="1"/>
</dbReference>
<dbReference type="InterPro" id="IPR027417">
    <property type="entry name" value="P-loop_NTPase"/>
</dbReference>
<dbReference type="eggNOG" id="COG1875">
    <property type="taxonomic scope" value="Bacteria"/>
</dbReference>
<dbReference type="SUPFAM" id="SSF52540">
    <property type="entry name" value="P-loop containing nucleoside triphosphate hydrolases"/>
    <property type="match status" value="1"/>
</dbReference>
<dbReference type="InterPro" id="IPR002716">
    <property type="entry name" value="PIN_dom"/>
</dbReference>
<dbReference type="Pfam" id="PF13638">
    <property type="entry name" value="PIN_4"/>
    <property type="match status" value="1"/>
</dbReference>
<evidence type="ECO:0000256" key="3">
    <source>
        <dbReference type="ARBA" id="ARBA00022840"/>
    </source>
</evidence>
<dbReference type="RefSeq" id="WP_015260171.1">
    <property type="nucleotide sequence ID" value="NC_019902.2"/>
</dbReference>
<accession>L0E1E9</accession>
<dbReference type="SUPFAM" id="SSF88723">
    <property type="entry name" value="PIN domain-like"/>
    <property type="match status" value="1"/>
</dbReference>
<organism evidence="6 7">
    <name type="scientific">Thioalkalivibrio nitratireducens (strain DSM 14787 / UNIQEM 213 / ALEN2)</name>
    <dbReference type="NCBI Taxonomy" id="1255043"/>
    <lineage>
        <taxon>Bacteria</taxon>
        <taxon>Pseudomonadati</taxon>
        <taxon>Pseudomonadota</taxon>
        <taxon>Gammaproteobacteria</taxon>
        <taxon>Chromatiales</taxon>
        <taxon>Ectothiorhodospiraceae</taxon>
        <taxon>Thioalkalivibrio</taxon>
    </lineage>
</organism>
<dbReference type="PANTHER" id="PTHR30473:SF2">
    <property type="entry name" value="PIN DOMAIN-CONTAINING PROTEIN"/>
    <property type="match status" value="1"/>
</dbReference>
<dbReference type="SMART" id="SM00670">
    <property type="entry name" value="PINc"/>
    <property type="match status" value="1"/>
</dbReference>
<dbReference type="InterPro" id="IPR003714">
    <property type="entry name" value="PhoH"/>
</dbReference>
<name>L0E1E9_THIND</name>
<evidence type="ECO:0000256" key="1">
    <source>
        <dbReference type="ARBA" id="ARBA00010393"/>
    </source>
</evidence>